<dbReference type="AlphaFoldDB" id="R7QR35"/>
<reference evidence="2" key="1">
    <citation type="journal article" date="2013" name="Proc. Natl. Acad. Sci. U.S.A.">
        <title>Genome structure and metabolic features in the red seaweed Chondrus crispus shed light on evolution of the Archaeplastida.</title>
        <authorList>
            <person name="Collen J."/>
            <person name="Porcel B."/>
            <person name="Carre W."/>
            <person name="Ball S.G."/>
            <person name="Chaparro C."/>
            <person name="Tonon T."/>
            <person name="Barbeyron T."/>
            <person name="Michel G."/>
            <person name="Noel B."/>
            <person name="Valentin K."/>
            <person name="Elias M."/>
            <person name="Artiguenave F."/>
            <person name="Arun A."/>
            <person name="Aury J.M."/>
            <person name="Barbosa-Neto J.F."/>
            <person name="Bothwell J.H."/>
            <person name="Bouget F.Y."/>
            <person name="Brillet L."/>
            <person name="Cabello-Hurtado F."/>
            <person name="Capella-Gutierrez S."/>
            <person name="Charrier B."/>
            <person name="Cladiere L."/>
            <person name="Cock J.M."/>
            <person name="Coelho S.M."/>
            <person name="Colleoni C."/>
            <person name="Czjzek M."/>
            <person name="Da Silva C."/>
            <person name="Delage L."/>
            <person name="Denoeud F."/>
            <person name="Deschamps P."/>
            <person name="Dittami S.M."/>
            <person name="Gabaldon T."/>
            <person name="Gachon C.M."/>
            <person name="Groisillier A."/>
            <person name="Herve C."/>
            <person name="Jabbari K."/>
            <person name="Katinka M."/>
            <person name="Kloareg B."/>
            <person name="Kowalczyk N."/>
            <person name="Labadie K."/>
            <person name="Leblanc C."/>
            <person name="Lopez P.J."/>
            <person name="McLachlan D.H."/>
            <person name="Meslet-Cladiere L."/>
            <person name="Moustafa A."/>
            <person name="Nehr Z."/>
            <person name="Nyvall Collen P."/>
            <person name="Panaud O."/>
            <person name="Partensky F."/>
            <person name="Poulain J."/>
            <person name="Rensing S.A."/>
            <person name="Rousvoal S."/>
            <person name="Samson G."/>
            <person name="Symeonidi A."/>
            <person name="Weissenbach J."/>
            <person name="Zambounis A."/>
            <person name="Wincker P."/>
            <person name="Boyen C."/>
        </authorList>
    </citation>
    <scope>NUCLEOTIDE SEQUENCE [LARGE SCALE GENOMIC DNA]</scope>
    <source>
        <strain evidence="2">cv. Stackhouse</strain>
    </source>
</reference>
<dbReference type="KEGG" id="ccp:CHC_T00000784001"/>
<name>R7QR35_CHOCR</name>
<dbReference type="GeneID" id="17318596"/>
<organism evidence="1 2">
    <name type="scientific">Chondrus crispus</name>
    <name type="common">Carrageen Irish moss</name>
    <name type="synonym">Polymorpha crispa</name>
    <dbReference type="NCBI Taxonomy" id="2769"/>
    <lineage>
        <taxon>Eukaryota</taxon>
        <taxon>Rhodophyta</taxon>
        <taxon>Florideophyceae</taxon>
        <taxon>Rhodymeniophycidae</taxon>
        <taxon>Gigartinales</taxon>
        <taxon>Gigartinaceae</taxon>
        <taxon>Chondrus</taxon>
    </lineage>
</organism>
<gene>
    <name evidence="1" type="ORF">CHC_T00000784001</name>
</gene>
<accession>R7QR35</accession>
<dbReference type="Gramene" id="CDF40584">
    <property type="protein sequence ID" value="CDF40584"/>
    <property type="gene ID" value="CHC_T00000784001"/>
</dbReference>
<protein>
    <submittedName>
        <fullName evidence="1">Uncharacterized protein</fullName>
    </submittedName>
</protein>
<dbReference type="RefSeq" id="XP_005710878.1">
    <property type="nucleotide sequence ID" value="XM_005710821.1"/>
</dbReference>
<sequence length="76" mass="8335">MMRQVGGGGGLVLPDCAREVCRFSRFCTFTVSYVHQCMKEAQTGSYEQNDTVKFTWASRGLAVEGWLSSAAHSPLS</sequence>
<dbReference type="EMBL" id="HG002208">
    <property type="protein sequence ID" value="CDF40584.1"/>
    <property type="molecule type" value="Genomic_DNA"/>
</dbReference>
<evidence type="ECO:0000313" key="2">
    <source>
        <dbReference type="Proteomes" id="UP000012073"/>
    </source>
</evidence>
<dbReference type="Proteomes" id="UP000012073">
    <property type="component" value="Unassembled WGS sequence"/>
</dbReference>
<evidence type="ECO:0000313" key="1">
    <source>
        <dbReference type="EMBL" id="CDF40584.1"/>
    </source>
</evidence>
<keyword evidence="2" id="KW-1185">Reference proteome</keyword>
<proteinExistence type="predicted"/>